<keyword evidence="1" id="KW-0472">Membrane</keyword>
<name>A0A1H1S4I3_9FLAO</name>
<dbReference type="AlphaFoldDB" id="A0A1H1S4I3"/>
<proteinExistence type="predicted"/>
<feature type="transmembrane region" description="Helical" evidence="1">
    <location>
        <begin position="58"/>
        <end position="76"/>
    </location>
</feature>
<evidence type="ECO:0000313" key="3">
    <source>
        <dbReference type="Proteomes" id="UP000198963"/>
    </source>
</evidence>
<organism evidence="2 3">
    <name type="scientific">Winogradskyella sediminis</name>
    <dbReference type="NCBI Taxonomy" id="1382466"/>
    <lineage>
        <taxon>Bacteria</taxon>
        <taxon>Pseudomonadati</taxon>
        <taxon>Bacteroidota</taxon>
        <taxon>Flavobacteriia</taxon>
        <taxon>Flavobacteriales</taxon>
        <taxon>Flavobacteriaceae</taxon>
        <taxon>Winogradskyella</taxon>
    </lineage>
</organism>
<evidence type="ECO:0008006" key="4">
    <source>
        <dbReference type="Google" id="ProtNLM"/>
    </source>
</evidence>
<keyword evidence="3" id="KW-1185">Reference proteome</keyword>
<dbReference type="Proteomes" id="UP000198963">
    <property type="component" value="Chromosome I"/>
</dbReference>
<keyword evidence="1" id="KW-0812">Transmembrane</keyword>
<dbReference type="EMBL" id="LT629774">
    <property type="protein sequence ID" value="SDS42698.1"/>
    <property type="molecule type" value="Genomic_DNA"/>
</dbReference>
<dbReference type="STRING" id="1249933.SAMN04489797_1578"/>
<feature type="transmembrane region" description="Helical" evidence="1">
    <location>
        <begin position="20"/>
        <end position="38"/>
    </location>
</feature>
<reference evidence="2 3" key="1">
    <citation type="submission" date="2016-10" db="EMBL/GenBank/DDBJ databases">
        <authorList>
            <person name="Varghese N."/>
            <person name="Submissions S."/>
        </authorList>
    </citation>
    <scope>NUCLEOTIDE SEQUENCE [LARGE SCALE GENOMIC DNA]</scope>
    <source>
        <strain evidence="2 3">RHA_55</strain>
    </source>
</reference>
<accession>A0A1H1S4I3</accession>
<keyword evidence="1" id="KW-1133">Transmembrane helix</keyword>
<feature type="transmembrane region" description="Helical" evidence="1">
    <location>
        <begin position="324"/>
        <end position="344"/>
    </location>
</feature>
<protein>
    <recommendedName>
        <fullName evidence="4">Chain length determinant protein</fullName>
    </recommendedName>
</protein>
<evidence type="ECO:0000256" key="1">
    <source>
        <dbReference type="SAM" id="Phobius"/>
    </source>
</evidence>
<gene>
    <name evidence="2" type="ORF">SAMN04489797_1578</name>
</gene>
<sequence>MSEKLPQQPDNEEVDLGQLFNAIGSLFQKLFAFIGRIFKEIFRALIYAVKPIVNNIKIVVIILGIACVAGFILERFNEPVYVSDMVVKPYFESKYELNNNVSYFNGLIGSGNNEKLSAIFEIDTSMAKKLISFEIKLGPETQNDLLKEYGEYMESIDTSLLADEINYDKFIENRSLYSGSVFSIIAKAKSSTIFQNLEKGFLKSFENNYSKKLRDRTDSIYRIQKENYLEELSRVERLQEVYLEIKKSEANKGQITLSSGSLLPLNQEKTSTKEFELFQEELKIRNNLKMIEEKRYENSDLYDILSRFDEVGSVEKKFSKKYTLVFPIVIFVLLITVFIVIKAFKFIKEYEE</sequence>
<evidence type="ECO:0000313" key="2">
    <source>
        <dbReference type="EMBL" id="SDS42698.1"/>
    </source>
</evidence>
<dbReference type="RefSeq" id="WP_092445906.1">
    <property type="nucleotide sequence ID" value="NZ_LT629774.1"/>
</dbReference>